<proteinExistence type="inferred from homology"/>
<dbReference type="GO" id="GO:0006270">
    <property type="term" value="P:DNA replication initiation"/>
    <property type="evidence" value="ECO:0007669"/>
    <property type="project" value="InterPro"/>
</dbReference>
<dbReference type="PROSITE" id="PS00552">
    <property type="entry name" value="HTH_MERR_1"/>
    <property type="match status" value="1"/>
</dbReference>
<dbReference type="InterPro" id="IPR009061">
    <property type="entry name" value="DNA-bd_dom_put_sf"/>
</dbReference>
<dbReference type="PROSITE" id="PS50937">
    <property type="entry name" value="HTH_MERR_2"/>
    <property type="match status" value="1"/>
</dbReference>
<dbReference type="InterPro" id="IPR036388">
    <property type="entry name" value="WH-like_DNA-bd_sf"/>
</dbReference>
<dbReference type="SUPFAM" id="SSF46785">
    <property type="entry name" value="Winged helix' DNA-binding domain"/>
    <property type="match status" value="2"/>
</dbReference>
<dbReference type="CDD" id="cd04784">
    <property type="entry name" value="HTH_CadR-PbrR"/>
    <property type="match status" value="1"/>
</dbReference>
<evidence type="ECO:0000259" key="3">
    <source>
        <dbReference type="PROSITE" id="PS50937"/>
    </source>
</evidence>
<name>A0A3D2SPB5_9GAMM</name>
<dbReference type="GO" id="GO:0046872">
    <property type="term" value="F:metal ion binding"/>
    <property type="evidence" value="ECO:0007669"/>
    <property type="project" value="InterPro"/>
</dbReference>
<dbReference type="PANTHER" id="PTHR30204:SF92">
    <property type="entry name" value="HTH-TYPE TRANSCRIPTIONAL REGULATOR ZNTR"/>
    <property type="match status" value="1"/>
</dbReference>
<dbReference type="GO" id="GO:0045893">
    <property type="term" value="P:positive regulation of DNA-templated transcription"/>
    <property type="evidence" value="ECO:0007669"/>
    <property type="project" value="InterPro"/>
</dbReference>
<dbReference type="InterPro" id="IPR047057">
    <property type="entry name" value="MerR_fam"/>
</dbReference>
<evidence type="ECO:0000256" key="1">
    <source>
        <dbReference type="ARBA" id="ARBA00023125"/>
    </source>
</evidence>
<evidence type="ECO:0000256" key="2">
    <source>
        <dbReference type="ARBA" id="ARBA00038283"/>
    </source>
</evidence>
<dbReference type="InterPro" id="IPR036390">
    <property type="entry name" value="WH_DNA-bd_sf"/>
</dbReference>
<comment type="similarity">
    <text evidence="2">Belongs to the initiator RepB protein family.</text>
</comment>
<organism evidence="4 5">
    <name type="scientific">Acinetobacter ursingii</name>
    <dbReference type="NCBI Taxonomy" id="108980"/>
    <lineage>
        <taxon>Bacteria</taxon>
        <taxon>Pseudomonadati</taxon>
        <taxon>Pseudomonadota</taxon>
        <taxon>Gammaproteobacteria</taxon>
        <taxon>Moraxellales</taxon>
        <taxon>Moraxellaceae</taxon>
        <taxon>Acinetobacter</taxon>
    </lineage>
</organism>
<dbReference type="Gene3D" id="1.10.10.10">
    <property type="entry name" value="Winged helix-like DNA-binding domain superfamily/Winged helix DNA-binding domain"/>
    <property type="match status" value="2"/>
</dbReference>
<dbReference type="NCBIfam" id="TIGR02047">
    <property type="entry name" value="CadR-PbrR"/>
    <property type="match status" value="1"/>
</dbReference>
<dbReference type="GO" id="GO:0003677">
    <property type="term" value="F:DNA binding"/>
    <property type="evidence" value="ECO:0007669"/>
    <property type="project" value="UniProtKB-KW"/>
</dbReference>
<dbReference type="InterPro" id="IPR043764">
    <property type="entry name" value="DUF5710"/>
</dbReference>
<dbReference type="RefSeq" id="WP_080972169.1">
    <property type="nucleotide sequence ID" value="NZ_BKOC01000021.1"/>
</dbReference>
<dbReference type="GO" id="GO:0003700">
    <property type="term" value="F:DNA-binding transcription factor activity"/>
    <property type="evidence" value="ECO:0007669"/>
    <property type="project" value="InterPro"/>
</dbReference>
<dbReference type="Pfam" id="PF18974">
    <property type="entry name" value="DUF5710"/>
    <property type="match status" value="1"/>
</dbReference>
<dbReference type="Gene3D" id="1.10.1660.10">
    <property type="match status" value="1"/>
</dbReference>
<dbReference type="EMBL" id="DPVE01000256">
    <property type="protein sequence ID" value="HCK31291.1"/>
    <property type="molecule type" value="Genomic_DNA"/>
</dbReference>
<dbReference type="InterPro" id="IPR000525">
    <property type="entry name" value="Initiator_Rep_WH1"/>
</dbReference>
<comment type="caution">
    <text evidence="4">The sequence shown here is derived from an EMBL/GenBank/DDBJ whole genome shotgun (WGS) entry which is preliminary data.</text>
</comment>
<dbReference type="InterPro" id="IPR011791">
    <property type="entry name" value="CadR-PbrR"/>
</dbReference>
<feature type="domain" description="HTH merR-type" evidence="3">
    <location>
        <begin position="2"/>
        <end position="71"/>
    </location>
</feature>
<accession>A0A3D2SPB5</accession>
<dbReference type="Pfam" id="PF13411">
    <property type="entry name" value="MerR_1"/>
    <property type="match status" value="1"/>
</dbReference>
<evidence type="ECO:0000313" key="4">
    <source>
        <dbReference type="EMBL" id="HCK31291.1"/>
    </source>
</evidence>
<dbReference type="Pfam" id="PF21205">
    <property type="entry name" value="Rep3_C"/>
    <property type="match status" value="1"/>
</dbReference>
<dbReference type="Proteomes" id="UP000263596">
    <property type="component" value="Unassembled WGS sequence"/>
</dbReference>
<dbReference type="InterPro" id="IPR000551">
    <property type="entry name" value="MerR-type_HTH_dom"/>
</dbReference>
<dbReference type="Pfam" id="PF01051">
    <property type="entry name" value="Rep3_N"/>
    <property type="match status" value="1"/>
</dbReference>
<keyword evidence="1" id="KW-0238">DNA-binding</keyword>
<dbReference type="AlphaFoldDB" id="A0A3D2SPB5"/>
<sequence>MHLKIGELSKKTSCSVLTIRFYEKEGLIPEPERTEGNYRLYDVGYVERIKFILNCRTLNMSLNEIRQLLTYKDNPKKNCSDVNELIDLHVSAIRENIIPYCIGNIRQNGVVSTSNRLIRPIELSANEYKALLYAMAVANYGEKNNADKEITEQTYIYLYKDDLADLLGLSKRNSINVAIDRIYKELSSRVAHFVIEEPVDDGRKKTKKVHSVVPIIRELRWEDDSKNALQIRFTSEVLPYFTQLAGGNFTTYQLKHLFALDSVASMSLYTYFIKNEFKFNTQETYEVPLLLENLKALIDINETKYDRWVDFRRYVLDKIVAEINENTDLQLEYETVKKGRPIVGVKFKLHHRGFDKSEIEDKKTEKLKIYLDVPFEDNAEVKELGAKFDTTVRSWYISNDDANCMQLKKWFKAIGCLTDSQANVVINDSLFQMDFAEVGMSLADFKRKMKHKLKTDRIFVESIKERLNEIFGKNVI</sequence>
<dbReference type="GO" id="GO:0003887">
    <property type="term" value="F:DNA-directed DNA polymerase activity"/>
    <property type="evidence" value="ECO:0007669"/>
    <property type="project" value="InterPro"/>
</dbReference>
<dbReference type="PANTHER" id="PTHR30204">
    <property type="entry name" value="REDOX-CYCLING DRUG-SENSING TRANSCRIPTIONAL ACTIVATOR SOXR"/>
    <property type="match status" value="1"/>
</dbReference>
<evidence type="ECO:0000313" key="5">
    <source>
        <dbReference type="Proteomes" id="UP000263596"/>
    </source>
</evidence>
<dbReference type="PRINTS" id="PR00040">
    <property type="entry name" value="HTHMERR"/>
</dbReference>
<dbReference type="SUPFAM" id="SSF46955">
    <property type="entry name" value="Putative DNA-binding domain"/>
    <property type="match status" value="1"/>
</dbReference>
<dbReference type="SMART" id="SM00422">
    <property type="entry name" value="HTH_MERR"/>
    <property type="match status" value="1"/>
</dbReference>
<protein>
    <submittedName>
        <fullName evidence="4">Cd(II)/Pb(II)-responsive transcriptional regulator</fullName>
    </submittedName>
</protein>
<reference evidence="4 5" key="1">
    <citation type="journal article" date="2018" name="Nat. Biotechnol.">
        <title>A standardized bacterial taxonomy based on genome phylogeny substantially revises the tree of life.</title>
        <authorList>
            <person name="Parks D.H."/>
            <person name="Chuvochina M."/>
            <person name="Waite D.W."/>
            <person name="Rinke C."/>
            <person name="Skarshewski A."/>
            <person name="Chaumeil P.A."/>
            <person name="Hugenholtz P."/>
        </authorList>
    </citation>
    <scope>NUCLEOTIDE SEQUENCE [LARGE SCALE GENOMIC DNA]</scope>
    <source>
        <strain evidence="4">UBA9669</strain>
    </source>
</reference>
<gene>
    <name evidence="4" type="primary">cadR</name>
    <name evidence="4" type="ORF">DHW29_14615</name>
</gene>